<keyword evidence="1" id="KW-0812">Transmembrane</keyword>
<dbReference type="KEGG" id="plon:Pla110_12640"/>
<keyword evidence="1" id="KW-1133">Transmembrane helix</keyword>
<accession>A0A518CJZ4</accession>
<keyword evidence="3" id="KW-1185">Reference proteome</keyword>
<evidence type="ECO:0008006" key="4">
    <source>
        <dbReference type="Google" id="ProtNLM"/>
    </source>
</evidence>
<proteinExistence type="predicted"/>
<dbReference type="RefSeq" id="WP_144994242.1">
    <property type="nucleotide sequence ID" value="NZ_CP036281.1"/>
</dbReference>
<gene>
    <name evidence="2" type="ORF">Pla110_12640</name>
</gene>
<feature type="transmembrane region" description="Helical" evidence="1">
    <location>
        <begin position="105"/>
        <end position="127"/>
    </location>
</feature>
<protein>
    <recommendedName>
        <fullName evidence="4">TIGR04086 family membrane protein</fullName>
    </recommendedName>
</protein>
<dbReference type="EMBL" id="CP036281">
    <property type="protein sequence ID" value="QDU79553.1"/>
    <property type="molecule type" value="Genomic_DNA"/>
</dbReference>
<evidence type="ECO:0000256" key="1">
    <source>
        <dbReference type="SAM" id="Phobius"/>
    </source>
</evidence>
<feature type="transmembrane region" description="Helical" evidence="1">
    <location>
        <begin position="12"/>
        <end position="35"/>
    </location>
</feature>
<dbReference type="Proteomes" id="UP000317178">
    <property type="component" value="Chromosome"/>
</dbReference>
<sequence length="139" mass="15400">MSTTQQLFRPLVTFLVTVLTFGFIFVLLSVVLMEFTPFEGVFFTFMVAFLAGATTGFFVTALRSSLYPRLMIPLYCLLLFVLMGGVTVGLALWQGLDDPWFRLTYSLIMAVGSTSGAFFGVALLQYFKNPANKSTKTSV</sequence>
<feature type="transmembrane region" description="Helical" evidence="1">
    <location>
        <begin position="41"/>
        <end position="62"/>
    </location>
</feature>
<evidence type="ECO:0000313" key="3">
    <source>
        <dbReference type="Proteomes" id="UP000317178"/>
    </source>
</evidence>
<organism evidence="2 3">
    <name type="scientific">Polystyrenella longa</name>
    <dbReference type="NCBI Taxonomy" id="2528007"/>
    <lineage>
        <taxon>Bacteria</taxon>
        <taxon>Pseudomonadati</taxon>
        <taxon>Planctomycetota</taxon>
        <taxon>Planctomycetia</taxon>
        <taxon>Planctomycetales</taxon>
        <taxon>Planctomycetaceae</taxon>
        <taxon>Polystyrenella</taxon>
    </lineage>
</organism>
<feature type="transmembrane region" description="Helical" evidence="1">
    <location>
        <begin position="74"/>
        <end position="93"/>
    </location>
</feature>
<name>A0A518CJZ4_9PLAN</name>
<reference evidence="2 3" key="1">
    <citation type="submission" date="2019-02" db="EMBL/GenBank/DDBJ databases">
        <title>Deep-cultivation of Planctomycetes and their phenomic and genomic characterization uncovers novel biology.</title>
        <authorList>
            <person name="Wiegand S."/>
            <person name="Jogler M."/>
            <person name="Boedeker C."/>
            <person name="Pinto D."/>
            <person name="Vollmers J."/>
            <person name="Rivas-Marin E."/>
            <person name="Kohn T."/>
            <person name="Peeters S.H."/>
            <person name="Heuer A."/>
            <person name="Rast P."/>
            <person name="Oberbeckmann S."/>
            <person name="Bunk B."/>
            <person name="Jeske O."/>
            <person name="Meyerdierks A."/>
            <person name="Storesund J.E."/>
            <person name="Kallscheuer N."/>
            <person name="Luecker S."/>
            <person name="Lage O.M."/>
            <person name="Pohl T."/>
            <person name="Merkel B.J."/>
            <person name="Hornburger P."/>
            <person name="Mueller R.-W."/>
            <person name="Bruemmer F."/>
            <person name="Labrenz M."/>
            <person name="Spormann A.M."/>
            <person name="Op den Camp H."/>
            <person name="Overmann J."/>
            <person name="Amann R."/>
            <person name="Jetten M.S.M."/>
            <person name="Mascher T."/>
            <person name="Medema M.H."/>
            <person name="Devos D.P."/>
            <person name="Kaster A.-K."/>
            <person name="Ovreas L."/>
            <person name="Rohde M."/>
            <person name="Galperin M.Y."/>
            <person name="Jogler C."/>
        </authorList>
    </citation>
    <scope>NUCLEOTIDE SEQUENCE [LARGE SCALE GENOMIC DNA]</scope>
    <source>
        <strain evidence="2 3">Pla110</strain>
    </source>
</reference>
<evidence type="ECO:0000313" key="2">
    <source>
        <dbReference type="EMBL" id="QDU79553.1"/>
    </source>
</evidence>
<keyword evidence="1" id="KW-0472">Membrane</keyword>
<dbReference type="AlphaFoldDB" id="A0A518CJZ4"/>